<dbReference type="InterPro" id="IPR036388">
    <property type="entry name" value="WH-like_DNA-bd_sf"/>
</dbReference>
<protein>
    <submittedName>
        <fullName evidence="6">DNA-binding IclR family transcriptional regulator</fullName>
    </submittedName>
</protein>
<dbReference type="PROSITE" id="PS51078">
    <property type="entry name" value="ICLR_ED"/>
    <property type="match status" value="1"/>
</dbReference>
<keyword evidence="2 6" id="KW-0238">DNA-binding</keyword>
<dbReference type="RefSeq" id="WP_309798103.1">
    <property type="nucleotide sequence ID" value="NZ_JAVDPW010000008.1"/>
</dbReference>
<dbReference type="Gene3D" id="1.10.10.10">
    <property type="entry name" value="Winged helix-like DNA-binding domain superfamily/Winged helix DNA-binding domain"/>
    <property type="match status" value="1"/>
</dbReference>
<dbReference type="Proteomes" id="UP001262410">
    <property type="component" value="Unassembled WGS sequence"/>
</dbReference>
<dbReference type="InterPro" id="IPR014757">
    <property type="entry name" value="Tscrpt_reg_IclR_C"/>
</dbReference>
<comment type="caution">
    <text evidence="6">The sequence shown here is derived from an EMBL/GenBank/DDBJ whole genome shotgun (WGS) entry which is preliminary data.</text>
</comment>
<evidence type="ECO:0000256" key="1">
    <source>
        <dbReference type="ARBA" id="ARBA00023015"/>
    </source>
</evidence>
<dbReference type="PANTHER" id="PTHR30136">
    <property type="entry name" value="HELIX-TURN-HELIX TRANSCRIPTIONAL REGULATOR, ICLR FAMILY"/>
    <property type="match status" value="1"/>
</dbReference>
<reference evidence="6 7" key="1">
    <citation type="submission" date="2023-07" db="EMBL/GenBank/DDBJ databases">
        <title>Sorghum-associated microbial communities from plants grown in Nebraska, USA.</title>
        <authorList>
            <person name="Schachtman D."/>
        </authorList>
    </citation>
    <scope>NUCLEOTIDE SEQUENCE [LARGE SCALE GENOMIC DNA]</scope>
    <source>
        <strain evidence="6 7">584</strain>
    </source>
</reference>
<feature type="domain" description="IclR-ED" evidence="5">
    <location>
        <begin position="68"/>
        <end position="229"/>
    </location>
</feature>
<dbReference type="Gene3D" id="3.30.450.40">
    <property type="match status" value="2"/>
</dbReference>
<dbReference type="GO" id="GO:0003677">
    <property type="term" value="F:DNA binding"/>
    <property type="evidence" value="ECO:0007669"/>
    <property type="project" value="UniProtKB-KW"/>
</dbReference>
<evidence type="ECO:0000256" key="2">
    <source>
        <dbReference type="ARBA" id="ARBA00023125"/>
    </source>
</evidence>
<evidence type="ECO:0000259" key="4">
    <source>
        <dbReference type="PROSITE" id="PS51077"/>
    </source>
</evidence>
<accession>A0ABU1JXA1</accession>
<evidence type="ECO:0000259" key="5">
    <source>
        <dbReference type="PROSITE" id="PS51078"/>
    </source>
</evidence>
<dbReference type="PANTHER" id="PTHR30136:SF39">
    <property type="entry name" value="TRANSCRIPTIONAL REGULATORY PROTEIN"/>
    <property type="match status" value="1"/>
</dbReference>
<gene>
    <name evidence="6" type="ORF">E9232_004742</name>
</gene>
<feature type="domain" description="HTH iclR-type" evidence="4">
    <location>
        <begin position="6"/>
        <end position="67"/>
    </location>
</feature>
<evidence type="ECO:0000313" key="7">
    <source>
        <dbReference type="Proteomes" id="UP001262410"/>
    </source>
</evidence>
<evidence type="ECO:0000313" key="6">
    <source>
        <dbReference type="EMBL" id="MDR6292204.1"/>
    </source>
</evidence>
<evidence type="ECO:0000256" key="3">
    <source>
        <dbReference type="ARBA" id="ARBA00023163"/>
    </source>
</evidence>
<dbReference type="InterPro" id="IPR036390">
    <property type="entry name" value="WH_DNA-bd_sf"/>
</dbReference>
<dbReference type="EMBL" id="JAVDPW010000008">
    <property type="protein sequence ID" value="MDR6292204.1"/>
    <property type="molecule type" value="Genomic_DNA"/>
</dbReference>
<proteinExistence type="predicted"/>
<keyword evidence="3" id="KW-0804">Transcription</keyword>
<dbReference type="InterPro" id="IPR029016">
    <property type="entry name" value="GAF-like_dom_sf"/>
</dbReference>
<dbReference type="SMART" id="SM00346">
    <property type="entry name" value="HTH_ICLR"/>
    <property type="match status" value="1"/>
</dbReference>
<dbReference type="InterPro" id="IPR050707">
    <property type="entry name" value="HTH_MetabolicPath_Reg"/>
</dbReference>
<dbReference type="Pfam" id="PF09339">
    <property type="entry name" value="HTH_IclR"/>
    <property type="match status" value="1"/>
</dbReference>
<dbReference type="InterPro" id="IPR005471">
    <property type="entry name" value="Tscrpt_reg_IclR_N"/>
</dbReference>
<name>A0ABU1JXA1_9PROT</name>
<keyword evidence="1" id="KW-0805">Transcription regulation</keyword>
<organism evidence="6 7">
    <name type="scientific">Inquilinus ginsengisoli</name>
    <dbReference type="NCBI Taxonomy" id="363840"/>
    <lineage>
        <taxon>Bacteria</taxon>
        <taxon>Pseudomonadati</taxon>
        <taxon>Pseudomonadota</taxon>
        <taxon>Alphaproteobacteria</taxon>
        <taxon>Rhodospirillales</taxon>
        <taxon>Rhodospirillaceae</taxon>
        <taxon>Inquilinus</taxon>
    </lineage>
</organism>
<dbReference type="SUPFAM" id="SSF46785">
    <property type="entry name" value="Winged helix' DNA-binding domain"/>
    <property type="match status" value="1"/>
</dbReference>
<dbReference type="PROSITE" id="PS51077">
    <property type="entry name" value="HTH_ICLR"/>
    <property type="match status" value="1"/>
</dbReference>
<keyword evidence="7" id="KW-1185">Reference proteome</keyword>
<dbReference type="SUPFAM" id="SSF55781">
    <property type="entry name" value="GAF domain-like"/>
    <property type="match status" value="1"/>
</dbReference>
<sequence length="229" mass="24264">MTQDRVEAVERALAILGAFDAAQPRRTLAELAAATGLYKSTILRLAGSLEHCGYLLRQEDGAWRLGPALGRLGTVYRSGFDLADAIRPELARLVEATRETASFYVRDGDTRVCLYRQNSPQAARHHLDEGAQLPLTAGASARILMAFTAPQDAPEDAASAAVRAQGHSVSLGERDPLVAAVSVPVFDGAGRFRGALAVSGLAARFDAPARDRALVLLHAATARLKPALG</sequence>
<dbReference type="Pfam" id="PF01614">
    <property type="entry name" value="IclR_C"/>
    <property type="match status" value="2"/>
</dbReference>